<dbReference type="InterPro" id="IPR016164">
    <property type="entry name" value="FAD-linked_Oxase-like_C"/>
</dbReference>
<dbReference type="Gene3D" id="1.10.45.10">
    <property type="entry name" value="Vanillyl-alcohol Oxidase, Chain A, domain 4"/>
    <property type="match status" value="1"/>
</dbReference>
<dbReference type="Proteomes" id="UP000319014">
    <property type="component" value="Unassembled WGS sequence"/>
</dbReference>
<dbReference type="InterPro" id="IPR036318">
    <property type="entry name" value="FAD-bd_PCMH-like_sf"/>
</dbReference>
<dbReference type="GO" id="GO:0071949">
    <property type="term" value="F:FAD binding"/>
    <property type="evidence" value="ECO:0007669"/>
    <property type="project" value="InterPro"/>
</dbReference>
<name>A0A521BJ00_9RHOB</name>
<evidence type="ECO:0000313" key="5">
    <source>
        <dbReference type="EMBL" id="SMO47075.1"/>
    </source>
</evidence>
<feature type="domain" description="FAD-binding PCMH-type" evidence="4">
    <location>
        <begin position="37"/>
        <end position="218"/>
    </location>
</feature>
<dbReference type="Gene3D" id="3.30.43.10">
    <property type="entry name" value="Uridine Diphospho-n-acetylenolpyruvylglucosamine Reductase, domain 2"/>
    <property type="match status" value="1"/>
</dbReference>
<evidence type="ECO:0000313" key="6">
    <source>
        <dbReference type="Proteomes" id="UP000319014"/>
    </source>
</evidence>
<dbReference type="Pfam" id="PF02913">
    <property type="entry name" value="FAD-oxidase_C"/>
    <property type="match status" value="1"/>
</dbReference>
<evidence type="ECO:0000256" key="2">
    <source>
        <dbReference type="ARBA" id="ARBA00022630"/>
    </source>
</evidence>
<proteinExistence type="inferred from homology"/>
<dbReference type="RefSeq" id="WP_142661853.1">
    <property type="nucleotide sequence ID" value="NZ_FXTK01000002.1"/>
</dbReference>
<evidence type="ECO:0000256" key="1">
    <source>
        <dbReference type="ARBA" id="ARBA00008000"/>
    </source>
</evidence>
<dbReference type="Gene3D" id="3.30.465.10">
    <property type="match status" value="1"/>
</dbReference>
<dbReference type="InterPro" id="IPR051264">
    <property type="entry name" value="FAD-oxidored/transferase_4"/>
</dbReference>
<dbReference type="OrthoDB" id="9811557at2"/>
<gene>
    <name evidence="5" type="ORF">SAMN06265221_102323</name>
</gene>
<dbReference type="SUPFAM" id="SSF55103">
    <property type="entry name" value="FAD-linked oxidases, C-terminal domain"/>
    <property type="match status" value="1"/>
</dbReference>
<dbReference type="Gene3D" id="3.30.70.2740">
    <property type="match status" value="1"/>
</dbReference>
<dbReference type="InterPro" id="IPR016166">
    <property type="entry name" value="FAD-bd_PCMH"/>
</dbReference>
<dbReference type="AlphaFoldDB" id="A0A521BJ00"/>
<sequence length="474" mass="50441">MNDAEFLAALRDLVGANHVHSDPADLEPVLADWWDIAHGGAVAAVYPGSTAEVAAVMRLCAQLGRTVVPQGGNTGLCRGATPQPGGRGIVLGLRRMTALREIDTPSNIVVAEAGLPLAALHDALAEHGRRLPLHLGSEGSAQLGGLISTNAGGTGALRYGPMRDMVAGIEVVLPDGRVLTDLDALRKNNTGYDLKHLFIGAEGTLGIVTAAAFRIHPALRSSAHAWLAVDALDDAVRLLVSLQERFDTAIQAVELLSADQVDLVLRYIPRSRLPLDTMPKWSLMIELGASDPTAPLQAALEDWLASAFEEGLIADAFLAQNQTQAADIWHVRHGVSDANKQHGRSLSHDVAVRPARLPQMIARCSDAVTAAYPQARILIVSHIGDGNVHFIAHFAHDDWAAVPDQSATVKHVMGMVHDIVTNLGGTFSAEHGIGRKLAGELAQRADPARLTIMRGIKDHLDPQRLMNPGAIFPA</sequence>
<protein>
    <submittedName>
        <fullName evidence="5">FAD/FMN-containing dehydrogenase</fullName>
    </submittedName>
</protein>
<dbReference type="Gene3D" id="3.30.70.2190">
    <property type="match status" value="1"/>
</dbReference>
<dbReference type="Pfam" id="PF01565">
    <property type="entry name" value="FAD_binding_4"/>
    <property type="match status" value="1"/>
</dbReference>
<dbReference type="EMBL" id="FXTK01000002">
    <property type="protein sequence ID" value="SMO47075.1"/>
    <property type="molecule type" value="Genomic_DNA"/>
</dbReference>
<keyword evidence="2" id="KW-0285">Flavoprotein</keyword>
<dbReference type="PANTHER" id="PTHR43716:SF2">
    <property type="entry name" value="BLL6224 PROTEIN"/>
    <property type="match status" value="1"/>
</dbReference>
<comment type="similarity">
    <text evidence="1">Belongs to the FAD-binding oxidoreductase/transferase type 4 family.</text>
</comment>
<dbReference type="GO" id="GO:0022904">
    <property type="term" value="P:respiratory electron transport chain"/>
    <property type="evidence" value="ECO:0007669"/>
    <property type="project" value="TreeGrafter"/>
</dbReference>
<keyword evidence="3" id="KW-0274">FAD</keyword>
<dbReference type="GO" id="GO:0003824">
    <property type="term" value="F:catalytic activity"/>
    <property type="evidence" value="ECO:0007669"/>
    <property type="project" value="InterPro"/>
</dbReference>
<dbReference type="PROSITE" id="PS51387">
    <property type="entry name" value="FAD_PCMH"/>
    <property type="match status" value="1"/>
</dbReference>
<evidence type="ECO:0000259" key="4">
    <source>
        <dbReference type="PROSITE" id="PS51387"/>
    </source>
</evidence>
<dbReference type="InterPro" id="IPR016167">
    <property type="entry name" value="FAD-bd_PCMH_sub1"/>
</dbReference>
<keyword evidence="6" id="KW-1185">Reference proteome</keyword>
<accession>A0A521BJ00</accession>
<dbReference type="InterPro" id="IPR016169">
    <property type="entry name" value="FAD-bd_PCMH_sub2"/>
</dbReference>
<reference evidence="5 6" key="1">
    <citation type="submission" date="2017-05" db="EMBL/GenBank/DDBJ databases">
        <authorList>
            <person name="Varghese N."/>
            <person name="Submissions S."/>
        </authorList>
    </citation>
    <scope>NUCLEOTIDE SEQUENCE [LARGE SCALE GENOMIC DNA]</scope>
    <source>
        <strain evidence="5 6">DSM 100094</strain>
    </source>
</reference>
<dbReference type="InterPro" id="IPR004113">
    <property type="entry name" value="FAD-bd_oxidored_4_C"/>
</dbReference>
<dbReference type="InterPro" id="IPR006094">
    <property type="entry name" value="Oxid_FAD_bind_N"/>
</dbReference>
<evidence type="ECO:0000256" key="3">
    <source>
        <dbReference type="ARBA" id="ARBA00022827"/>
    </source>
</evidence>
<dbReference type="PANTHER" id="PTHR43716">
    <property type="entry name" value="D-2-HYDROXYGLUTARATE DEHYDROGENASE, MITOCHONDRIAL"/>
    <property type="match status" value="1"/>
</dbReference>
<organism evidence="5 6">
    <name type="scientific">Paracoccus laeviglucosivorans</name>
    <dbReference type="NCBI Taxonomy" id="1197861"/>
    <lineage>
        <taxon>Bacteria</taxon>
        <taxon>Pseudomonadati</taxon>
        <taxon>Pseudomonadota</taxon>
        <taxon>Alphaproteobacteria</taxon>
        <taxon>Rhodobacterales</taxon>
        <taxon>Paracoccaceae</taxon>
        <taxon>Paracoccus</taxon>
    </lineage>
</organism>
<dbReference type="SUPFAM" id="SSF56176">
    <property type="entry name" value="FAD-binding/transporter-associated domain-like"/>
    <property type="match status" value="1"/>
</dbReference>
<dbReference type="InterPro" id="IPR016171">
    <property type="entry name" value="Vanillyl_alc_oxidase_C-sub2"/>
</dbReference>